<evidence type="ECO:0000256" key="1">
    <source>
        <dbReference type="SAM" id="MobiDB-lite"/>
    </source>
</evidence>
<accession>A0A5R8YNZ7</accession>
<dbReference type="OrthoDB" id="1822491at2"/>
<dbReference type="AlphaFoldDB" id="A0A5R8YNZ7"/>
<comment type="caution">
    <text evidence="2">The sequence shown here is derived from an EMBL/GenBank/DDBJ whole genome shotgun (WGS) entry which is preliminary data.</text>
</comment>
<evidence type="ECO:0000313" key="3">
    <source>
        <dbReference type="Proteomes" id="UP000309033"/>
    </source>
</evidence>
<reference evidence="2" key="1">
    <citation type="submission" date="2019-05" db="EMBL/GenBank/DDBJ databases">
        <title>Isolation, diversity and antifungal activity of Actinobacteria from wheat.</title>
        <authorList>
            <person name="Yu B."/>
        </authorList>
    </citation>
    <scope>NUCLEOTIDE SEQUENCE [LARGE SCALE GENOMIC DNA]</scope>
    <source>
        <strain evidence="2">NEAU-HEGS1-5</strain>
    </source>
</reference>
<feature type="region of interest" description="Disordered" evidence="1">
    <location>
        <begin position="1"/>
        <end position="28"/>
    </location>
</feature>
<gene>
    <name evidence="2" type="ORF">FED44_27410</name>
</gene>
<keyword evidence="3" id="KW-1185">Reference proteome</keyword>
<dbReference type="EMBL" id="VANP01000013">
    <property type="protein sequence ID" value="TLP54496.1"/>
    <property type="molecule type" value="Genomic_DNA"/>
</dbReference>
<proteinExistence type="predicted"/>
<dbReference type="Proteomes" id="UP000309033">
    <property type="component" value="Unassembled WGS sequence"/>
</dbReference>
<sequence>MSTPARATPRTRPGDDPSESYRAGGGRLGRQAALRDLGHYSVRAAMIYQHHTAEADHEIADVMNGKITQVLSQRKPHTATQHRS</sequence>
<protein>
    <submittedName>
        <fullName evidence="2">Uncharacterized protein</fullName>
    </submittedName>
</protein>
<name>A0A5R8YNZ7_9ACTN</name>
<evidence type="ECO:0000313" key="2">
    <source>
        <dbReference type="EMBL" id="TLP54496.1"/>
    </source>
</evidence>
<organism evidence="2 3">
    <name type="scientific">Microbispora triticiradicis</name>
    <dbReference type="NCBI Taxonomy" id="2200763"/>
    <lineage>
        <taxon>Bacteria</taxon>
        <taxon>Bacillati</taxon>
        <taxon>Actinomycetota</taxon>
        <taxon>Actinomycetes</taxon>
        <taxon>Streptosporangiales</taxon>
        <taxon>Streptosporangiaceae</taxon>
        <taxon>Microbispora</taxon>
    </lineage>
</organism>